<gene>
    <name evidence="1" type="ORF">MM415A03156_0005</name>
    <name evidence="2" type="ORF">MM415B03512_0003</name>
    <name evidence="3" type="ORF">TM448B03474_0004</name>
</gene>
<organism evidence="1">
    <name type="scientific">viral metagenome</name>
    <dbReference type="NCBI Taxonomy" id="1070528"/>
    <lineage>
        <taxon>unclassified sequences</taxon>
        <taxon>metagenomes</taxon>
        <taxon>organismal metagenomes</taxon>
    </lineage>
</organism>
<sequence>MNTKMLRNAASAVYLATEESVAENISTLLLCAADELDSLRSELNECIIQLNAADKGLLNASDPQSGWQGIKKECKLWEERAIKAEKEVKMLKEVRT</sequence>
<dbReference type="AlphaFoldDB" id="A0A6M3JNS3"/>
<protein>
    <submittedName>
        <fullName evidence="1">Uncharacterized protein</fullName>
    </submittedName>
</protein>
<proteinExistence type="predicted"/>
<evidence type="ECO:0000313" key="1">
    <source>
        <dbReference type="EMBL" id="QJA71490.1"/>
    </source>
</evidence>
<reference evidence="1" key="1">
    <citation type="submission" date="2020-03" db="EMBL/GenBank/DDBJ databases">
        <title>The deep terrestrial virosphere.</title>
        <authorList>
            <person name="Holmfeldt K."/>
            <person name="Nilsson E."/>
            <person name="Simone D."/>
            <person name="Lopez-Fernandez M."/>
            <person name="Wu X."/>
            <person name="de Brujin I."/>
            <person name="Lundin D."/>
            <person name="Andersson A."/>
            <person name="Bertilsson S."/>
            <person name="Dopson M."/>
        </authorList>
    </citation>
    <scope>NUCLEOTIDE SEQUENCE</scope>
    <source>
        <strain evidence="1">MM415A03156</strain>
        <strain evidence="2">MM415B03512</strain>
        <strain evidence="3">TM448B03474</strain>
    </source>
</reference>
<dbReference type="EMBL" id="MT141877">
    <property type="protein sequence ID" value="QJA71490.1"/>
    <property type="molecule type" value="Genomic_DNA"/>
</dbReference>
<name>A0A6M3JNS3_9ZZZZ</name>
<dbReference type="EMBL" id="MT145017">
    <property type="protein sequence ID" value="QJI02621.1"/>
    <property type="molecule type" value="Genomic_DNA"/>
</dbReference>
<dbReference type="EMBL" id="MT142949">
    <property type="protein sequence ID" value="QJA90928.1"/>
    <property type="molecule type" value="Genomic_DNA"/>
</dbReference>
<accession>A0A6M3JNS3</accession>
<evidence type="ECO:0000313" key="2">
    <source>
        <dbReference type="EMBL" id="QJA90928.1"/>
    </source>
</evidence>
<evidence type="ECO:0000313" key="3">
    <source>
        <dbReference type="EMBL" id="QJI02621.1"/>
    </source>
</evidence>